<accession>A0A382ZAM9</accession>
<proteinExistence type="predicted"/>
<dbReference type="AlphaFoldDB" id="A0A382ZAM9"/>
<dbReference type="Gene3D" id="3.90.1470.10">
    <property type="entry name" value="thrh gene product, domain 2"/>
    <property type="match status" value="1"/>
</dbReference>
<name>A0A382ZAM9_9ZZZZ</name>
<dbReference type="NCBIfam" id="NF010109">
    <property type="entry name" value="PRK13582.1"/>
    <property type="match status" value="1"/>
</dbReference>
<dbReference type="InterPro" id="IPR036412">
    <property type="entry name" value="HAD-like_sf"/>
</dbReference>
<sequence length="109" mass="12660">MRIVCLDLEGVLVPEIWVALAHRTQIKDFLLTTRDIKDYDELMSLRLKILKKEGLTIEDIYNSVKTLDPFDGAKSFLHKLTEDYQVIILSDTFYEIAQPLFQKLGFPNV</sequence>
<evidence type="ECO:0000313" key="1">
    <source>
        <dbReference type="EMBL" id="SVD92145.1"/>
    </source>
</evidence>
<organism evidence="1">
    <name type="scientific">marine metagenome</name>
    <dbReference type="NCBI Taxonomy" id="408172"/>
    <lineage>
        <taxon>unclassified sequences</taxon>
        <taxon>metagenomes</taxon>
        <taxon>ecological metagenomes</taxon>
    </lineage>
</organism>
<evidence type="ECO:0008006" key="2">
    <source>
        <dbReference type="Google" id="ProtNLM"/>
    </source>
</evidence>
<protein>
    <recommendedName>
        <fullName evidence="2">Bifunctional phosphoserine phosphatase/homoserine phosphotransferase ThrH</fullName>
    </recommendedName>
</protein>
<dbReference type="SUPFAM" id="SSF56784">
    <property type="entry name" value="HAD-like"/>
    <property type="match status" value="1"/>
</dbReference>
<gene>
    <name evidence="1" type="ORF">METZ01_LOCUS444999</name>
</gene>
<dbReference type="EMBL" id="UINC01182117">
    <property type="protein sequence ID" value="SVD92145.1"/>
    <property type="molecule type" value="Genomic_DNA"/>
</dbReference>
<feature type="non-terminal residue" evidence="1">
    <location>
        <position position="109"/>
    </location>
</feature>
<reference evidence="1" key="1">
    <citation type="submission" date="2018-05" db="EMBL/GenBank/DDBJ databases">
        <authorList>
            <person name="Lanie J.A."/>
            <person name="Ng W.-L."/>
            <person name="Kazmierczak K.M."/>
            <person name="Andrzejewski T.M."/>
            <person name="Davidsen T.M."/>
            <person name="Wayne K.J."/>
            <person name="Tettelin H."/>
            <person name="Glass J.I."/>
            <person name="Rusch D."/>
            <person name="Podicherti R."/>
            <person name="Tsui H.-C.T."/>
            <person name="Winkler M.E."/>
        </authorList>
    </citation>
    <scope>NUCLEOTIDE SEQUENCE</scope>
</reference>